<evidence type="ECO:0000256" key="1">
    <source>
        <dbReference type="SAM" id="MobiDB-lite"/>
    </source>
</evidence>
<reference evidence="2" key="1">
    <citation type="submission" date="2020-10" db="EMBL/GenBank/DDBJ databases">
        <authorList>
            <person name="Gilroy R."/>
        </authorList>
    </citation>
    <scope>NUCLEOTIDE SEQUENCE</scope>
    <source>
        <strain evidence="2">ChiBcec15-4380</strain>
    </source>
</reference>
<evidence type="ECO:0000313" key="2">
    <source>
        <dbReference type="EMBL" id="HIR50301.1"/>
    </source>
</evidence>
<comment type="caution">
    <text evidence="2">The sequence shown here is derived from an EMBL/GenBank/DDBJ whole genome shotgun (WGS) entry which is preliminary data.</text>
</comment>
<gene>
    <name evidence="2" type="ORF">IAA53_03295</name>
</gene>
<sequence length="404" mass="43945">MAIYTYDQFQKAARDAGLLGQFSQADLNLAMKNPDAGMSILKYKQDYLNATTDEQRAQANKGAEGVRSSYGNYTGGGDGGSFHLDPLSPNSFEKTDAPSFSFDTPAPEYSSRYDETIQNMIKDMLERPEFSYDPETDVVWKSYQKAYGREGDRATQNALGAAAAASGGMPSSYAATAAAQAGNYYAAQAADKIPDLFEAAYNRYLNEFQMDASKLGIVQDQEQTDYGRFLDQLGQWNTDRNFAYNKFAGDRAQWNADREFEYNQLLDEINSQTQQRQEALDFANMAAQYGDYNYLKDMGIDTSALAALNAAGGGYSGGGSGGGGNGKTKGTSGGSAGNTSGGQRYNTSQGYEAIANMARSMKAGRATDEQIRRYIDERFAAGDLSIEEVAQIMIDLNLGGYNDM</sequence>
<feature type="region of interest" description="Disordered" evidence="1">
    <location>
        <begin position="318"/>
        <end position="345"/>
    </location>
</feature>
<accession>A0A9D1IV87</accession>
<protein>
    <submittedName>
        <fullName evidence="2">Uncharacterized protein</fullName>
    </submittedName>
</protein>
<dbReference type="EMBL" id="DVHE01000022">
    <property type="protein sequence ID" value="HIR50301.1"/>
    <property type="molecule type" value="Genomic_DNA"/>
</dbReference>
<name>A0A9D1IV87_9FIRM</name>
<evidence type="ECO:0000313" key="3">
    <source>
        <dbReference type="Proteomes" id="UP000824239"/>
    </source>
</evidence>
<dbReference type="Proteomes" id="UP000824239">
    <property type="component" value="Unassembled WGS sequence"/>
</dbReference>
<dbReference type="AlphaFoldDB" id="A0A9D1IV87"/>
<feature type="compositionally biased region" description="Gly residues" evidence="1">
    <location>
        <begin position="318"/>
        <end position="340"/>
    </location>
</feature>
<organism evidence="2 3">
    <name type="scientific">Candidatus Avoscillospira avicola</name>
    <dbReference type="NCBI Taxonomy" id="2840706"/>
    <lineage>
        <taxon>Bacteria</taxon>
        <taxon>Bacillati</taxon>
        <taxon>Bacillota</taxon>
        <taxon>Clostridia</taxon>
        <taxon>Eubacteriales</taxon>
        <taxon>Oscillospiraceae</taxon>
        <taxon>Oscillospiraceae incertae sedis</taxon>
        <taxon>Candidatus Avoscillospira</taxon>
    </lineage>
</organism>
<proteinExistence type="predicted"/>
<reference evidence="2" key="2">
    <citation type="journal article" date="2021" name="PeerJ">
        <title>Extensive microbial diversity within the chicken gut microbiome revealed by metagenomics and culture.</title>
        <authorList>
            <person name="Gilroy R."/>
            <person name="Ravi A."/>
            <person name="Getino M."/>
            <person name="Pursley I."/>
            <person name="Horton D.L."/>
            <person name="Alikhan N.F."/>
            <person name="Baker D."/>
            <person name="Gharbi K."/>
            <person name="Hall N."/>
            <person name="Watson M."/>
            <person name="Adriaenssens E.M."/>
            <person name="Foster-Nyarko E."/>
            <person name="Jarju S."/>
            <person name="Secka A."/>
            <person name="Antonio M."/>
            <person name="Oren A."/>
            <person name="Chaudhuri R.R."/>
            <person name="La Ragione R."/>
            <person name="Hildebrand F."/>
            <person name="Pallen M.J."/>
        </authorList>
    </citation>
    <scope>NUCLEOTIDE SEQUENCE</scope>
    <source>
        <strain evidence="2">ChiBcec15-4380</strain>
    </source>
</reference>